<feature type="transmembrane region" description="Helical" evidence="8">
    <location>
        <begin position="484"/>
        <end position="509"/>
    </location>
</feature>
<evidence type="ECO:0000256" key="4">
    <source>
        <dbReference type="ARBA" id="ARBA00022989"/>
    </source>
</evidence>
<feature type="region of interest" description="Disordered" evidence="7">
    <location>
        <begin position="210"/>
        <end position="257"/>
    </location>
</feature>
<feature type="transmembrane region" description="Helical" evidence="8">
    <location>
        <begin position="352"/>
        <end position="375"/>
    </location>
</feature>
<dbReference type="InterPro" id="IPR050250">
    <property type="entry name" value="Macrolide_Exporter_MacB"/>
</dbReference>
<gene>
    <name evidence="11" type="ORF">FHS27_005171</name>
</gene>
<keyword evidence="3 8" id="KW-0812">Transmembrane</keyword>
<feature type="domain" description="MacB-like periplasmic core" evidence="10">
    <location>
        <begin position="23"/>
        <end position="208"/>
    </location>
</feature>
<evidence type="ECO:0000313" key="12">
    <source>
        <dbReference type="Proteomes" id="UP000536179"/>
    </source>
</evidence>
<feature type="domain" description="ABC3 transporter permease C-terminal" evidence="9">
    <location>
        <begin position="858"/>
        <end position="977"/>
    </location>
</feature>
<feature type="transmembrane region" description="Helical" evidence="8">
    <location>
        <begin position="568"/>
        <end position="587"/>
    </location>
</feature>
<dbReference type="EMBL" id="JACHXU010000022">
    <property type="protein sequence ID" value="MBB3209331.1"/>
    <property type="molecule type" value="Genomic_DNA"/>
</dbReference>
<evidence type="ECO:0000256" key="5">
    <source>
        <dbReference type="ARBA" id="ARBA00023136"/>
    </source>
</evidence>
<feature type="transmembrane region" description="Helical" evidence="8">
    <location>
        <begin position="521"/>
        <end position="547"/>
    </location>
</feature>
<evidence type="ECO:0000256" key="1">
    <source>
        <dbReference type="ARBA" id="ARBA00004651"/>
    </source>
</evidence>
<feature type="transmembrane region" description="Helical" evidence="8">
    <location>
        <begin position="21"/>
        <end position="40"/>
    </location>
</feature>
<evidence type="ECO:0000256" key="7">
    <source>
        <dbReference type="SAM" id="MobiDB-lite"/>
    </source>
</evidence>
<reference evidence="11 12" key="1">
    <citation type="submission" date="2020-08" db="EMBL/GenBank/DDBJ databases">
        <title>Genomic Encyclopedia of Type Strains, Phase III (KMG-III): the genomes of soil and plant-associated and newly described type strains.</title>
        <authorList>
            <person name="Whitman W."/>
        </authorList>
    </citation>
    <scope>NUCLEOTIDE SEQUENCE [LARGE SCALE GENOMIC DNA]</scope>
    <source>
        <strain evidence="11 12">CECT 8075</strain>
    </source>
</reference>
<evidence type="ECO:0000259" key="9">
    <source>
        <dbReference type="Pfam" id="PF02687"/>
    </source>
</evidence>
<feature type="compositionally biased region" description="Basic and acidic residues" evidence="7">
    <location>
        <begin position="234"/>
        <end position="252"/>
    </location>
</feature>
<evidence type="ECO:0000313" key="11">
    <source>
        <dbReference type="EMBL" id="MBB3209331.1"/>
    </source>
</evidence>
<feature type="transmembrane region" description="Helical" evidence="8">
    <location>
        <begin position="395"/>
        <end position="419"/>
    </location>
</feature>
<dbReference type="Pfam" id="PF02687">
    <property type="entry name" value="FtsX"/>
    <property type="match status" value="2"/>
</dbReference>
<accession>A0A7W5H8S8</accession>
<feature type="compositionally biased region" description="Gly residues" evidence="7">
    <location>
        <begin position="215"/>
        <end position="227"/>
    </location>
</feature>
<keyword evidence="12" id="KW-1185">Reference proteome</keyword>
<feature type="transmembrane region" description="Helical" evidence="8">
    <location>
        <begin position="439"/>
        <end position="464"/>
    </location>
</feature>
<evidence type="ECO:0000256" key="3">
    <source>
        <dbReference type="ARBA" id="ARBA00022692"/>
    </source>
</evidence>
<dbReference type="PANTHER" id="PTHR30572">
    <property type="entry name" value="MEMBRANE COMPONENT OF TRANSPORTER-RELATED"/>
    <property type="match status" value="1"/>
</dbReference>
<sequence length="988" mass="106112">MNQLRFLARLVFSQLRMHPGRAIVTTLGIVASTCAVVWVVSGYDALVSQFDENAGKYLGRYDALIMPIGGPPGTPTPTIDDSLIAILSQDAGVLEVNPVSNARVSATKVRRDKGEDESESSLGLLVGDRPPVNGAPPVGPTLVSTPALEAPYELVEGRWLDDDAGSMSAVLGENVAKEMQVNVGDELQVTTFGNRLRLSVVGIVEQAPEAPSLRGGAGGGRRGGGRSQGAASEEGGHREKPRDDLLPRREPRPQTLTDKAQVNISLPSGMIQGVAASAIYVRPDVASKINGYTAKPQVLQIAIRDTVTIDQFRDIWQAKLAAYNPPMQLVDYFAVRKGLESTRSVYGQQSQAWAATGMASLAAIAIIFSTLSMGVTERIREFAMLRAIALTRTQIASIIAIESIAFALIGWTGGLFAGWLMVLVGGRMLPGLFSSGAVLGWSCVLLTGVTVMVGAIGAAVLPAWRAMRIRPLDAMSDRATTRRLNSWAMFGVIGLALVVSTPIVVFALPMDDDVRKWCYSFITYPMLLVGMILLAPAIVVLGERLFAPIVTNVLRLDPRMMKTQLSSNLWRSVGATLALSVGLGLYASTQTWGYSMLVPFTPGNWLPDALVAFHPVGIAPEVESLISEVDGVNSDEVMPLAIEQAKVDWGVAGEPSRLRTGADNAIICGLDPQFAFSDTSGMLPVTFVEGTRESAIESLAGGGACVIAEDYAMATGLGVGDSLTFIPPSADDERVEYKIAGVVALPGWQWVSKFSGVRRHFVRTGTMLFANRSDVQKDFHLPRTEFFWVNFQPTADHEQIEAEFQSIAERHAGGTFTAAGVGEVQTYRPFARMTTTENVKKAIQLRADDMIWGMSYLPLITLIVMSLAVANTIIASVRSRTWEFGVMRSVGVTRGQLVRLVIAETILIGIAACVLSLLFGLIAGWCGVGMAQFGGWFAGPPSFRIPWMHLSFGFALTLMLCLLAGLWPAIKTGRAEPLGLLQAGRSLQ</sequence>
<keyword evidence="4 8" id="KW-1133">Transmembrane helix</keyword>
<dbReference type="InterPro" id="IPR003838">
    <property type="entry name" value="ABC3_permease_C"/>
</dbReference>
<dbReference type="Pfam" id="PF12704">
    <property type="entry name" value="MacB_PCD"/>
    <property type="match status" value="1"/>
</dbReference>
<dbReference type="AlphaFoldDB" id="A0A7W5H8S8"/>
<comment type="caution">
    <text evidence="11">The sequence shown here is derived from an EMBL/GenBank/DDBJ whole genome shotgun (WGS) entry which is preliminary data.</text>
</comment>
<protein>
    <submittedName>
        <fullName evidence="11">Putative ABC transport system permease protein</fullName>
    </submittedName>
</protein>
<comment type="subcellular location">
    <subcellularLocation>
        <location evidence="1">Cell membrane</location>
        <topology evidence="1">Multi-pass membrane protein</topology>
    </subcellularLocation>
</comment>
<evidence type="ECO:0000256" key="8">
    <source>
        <dbReference type="SAM" id="Phobius"/>
    </source>
</evidence>
<feature type="transmembrane region" description="Helical" evidence="8">
    <location>
        <begin position="897"/>
        <end position="925"/>
    </location>
</feature>
<feature type="domain" description="ABC3 transporter permease C-terminal" evidence="9">
    <location>
        <begin position="355"/>
        <end position="470"/>
    </location>
</feature>
<dbReference type="GO" id="GO:0005886">
    <property type="term" value="C:plasma membrane"/>
    <property type="evidence" value="ECO:0007669"/>
    <property type="project" value="UniProtKB-SubCell"/>
</dbReference>
<dbReference type="PANTHER" id="PTHR30572:SF4">
    <property type="entry name" value="ABC TRANSPORTER PERMEASE YTRF"/>
    <property type="match status" value="1"/>
</dbReference>
<dbReference type="GO" id="GO:0022857">
    <property type="term" value="F:transmembrane transporter activity"/>
    <property type="evidence" value="ECO:0007669"/>
    <property type="project" value="TreeGrafter"/>
</dbReference>
<feature type="transmembrane region" description="Helical" evidence="8">
    <location>
        <begin position="945"/>
        <end position="967"/>
    </location>
</feature>
<name>A0A7W5H8S8_9BACT</name>
<keyword evidence="2" id="KW-1003">Cell membrane</keyword>
<dbReference type="RefSeq" id="WP_184307835.1">
    <property type="nucleotide sequence ID" value="NZ_JACHXU010000022.1"/>
</dbReference>
<evidence type="ECO:0000256" key="2">
    <source>
        <dbReference type="ARBA" id="ARBA00022475"/>
    </source>
</evidence>
<keyword evidence="5 8" id="KW-0472">Membrane</keyword>
<organism evidence="11 12">
    <name type="scientific">Aporhodopirellula rubra</name>
    <dbReference type="NCBI Taxonomy" id="980271"/>
    <lineage>
        <taxon>Bacteria</taxon>
        <taxon>Pseudomonadati</taxon>
        <taxon>Planctomycetota</taxon>
        <taxon>Planctomycetia</taxon>
        <taxon>Pirellulales</taxon>
        <taxon>Pirellulaceae</taxon>
        <taxon>Aporhodopirellula</taxon>
    </lineage>
</organism>
<evidence type="ECO:0000259" key="10">
    <source>
        <dbReference type="Pfam" id="PF12704"/>
    </source>
</evidence>
<comment type="similarity">
    <text evidence="6">Belongs to the ABC-4 integral membrane protein family.</text>
</comment>
<dbReference type="Proteomes" id="UP000536179">
    <property type="component" value="Unassembled WGS sequence"/>
</dbReference>
<evidence type="ECO:0000256" key="6">
    <source>
        <dbReference type="ARBA" id="ARBA00038076"/>
    </source>
</evidence>
<proteinExistence type="inferred from homology"/>
<dbReference type="InterPro" id="IPR025857">
    <property type="entry name" value="MacB_PCD"/>
</dbReference>
<feature type="transmembrane region" description="Helical" evidence="8">
    <location>
        <begin position="856"/>
        <end position="877"/>
    </location>
</feature>
<feature type="region of interest" description="Disordered" evidence="7">
    <location>
        <begin position="107"/>
        <end position="131"/>
    </location>
</feature>